<evidence type="ECO:0000313" key="7">
    <source>
        <dbReference type="Proteomes" id="UP001189122"/>
    </source>
</evidence>
<feature type="domain" description="Subtilisin-like protease fibronectin type-III" evidence="5">
    <location>
        <begin position="63"/>
        <end position="158"/>
    </location>
</feature>
<evidence type="ECO:0000256" key="1">
    <source>
        <dbReference type="ARBA" id="ARBA00011073"/>
    </source>
</evidence>
<organism evidence="6">
    <name type="scientific">Spirodela intermedia</name>
    <name type="common">Intermediate duckweed</name>
    <dbReference type="NCBI Taxonomy" id="51605"/>
    <lineage>
        <taxon>Eukaryota</taxon>
        <taxon>Viridiplantae</taxon>
        <taxon>Streptophyta</taxon>
        <taxon>Embryophyta</taxon>
        <taxon>Tracheophyta</taxon>
        <taxon>Spermatophyta</taxon>
        <taxon>Magnoliopsida</taxon>
        <taxon>Liliopsida</taxon>
        <taxon>Araceae</taxon>
        <taxon>Lemnoideae</taxon>
        <taxon>Spirodela</taxon>
    </lineage>
</organism>
<evidence type="ECO:0000256" key="3">
    <source>
        <dbReference type="ARBA" id="ARBA00022729"/>
    </source>
</evidence>
<keyword evidence="7" id="KW-1185">Reference proteome</keyword>
<evidence type="ECO:0000256" key="4">
    <source>
        <dbReference type="ARBA" id="ARBA00022825"/>
    </source>
</evidence>
<dbReference type="Gene3D" id="2.60.40.2310">
    <property type="match status" value="1"/>
</dbReference>
<dbReference type="Proteomes" id="UP001189122">
    <property type="component" value="Unassembled WGS sequence"/>
</dbReference>
<gene>
    <name evidence="6" type="ORF">SI7747_10013144</name>
</gene>
<dbReference type="AlphaFoldDB" id="A0A7I8J9V3"/>
<keyword evidence="4" id="KW-0378">Hydrolase</keyword>
<sequence length="170" mass="18869">MSIVAEGIPRKLADPFDYGSGHINPDKAADPGLIYDINLRDIDAKCFLNLSSVCETPQLPVYDLNLPSMSIPDLKTKVRVSRTVTNVGPACSTYIAIVEHPPGVEMEVRSSKLVFDERTKRQNFTVTLTSIRRTQGVYSLGSLTWKDETHTVRIPVAVRTVIEDFYADVA</sequence>
<dbReference type="InterPro" id="IPR041469">
    <property type="entry name" value="Subtilisin-like_FN3"/>
</dbReference>
<keyword evidence="4" id="KW-0720">Serine protease</keyword>
<evidence type="ECO:0000256" key="2">
    <source>
        <dbReference type="ARBA" id="ARBA00022670"/>
    </source>
</evidence>
<dbReference type="InterPro" id="IPR036852">
    <property type="entry name" value="Peptidase_S8/S53_dom_sf"/>
</dbReference>
<proteinExistence type="inferred from homology"/>
<dbReference type="GO" id="GO:0006508">
    <property type="term" value="P:proteolysis"/>
    <property type="evidence" value="ECO:0007669"/>
    <property type="project" value="UniProtKB-KW"/>
</dbReference>
<dbReference type="InterPro" id="IPR045051">
    <property type="entry name" value="SBT"/>
</dbReference>
<name>A0A7I8J9V3_SPIIN</name>
<dbReference type="EMBL" id="CACRZD030000010">
    <property type="protein sequence ID" value="CAA6666751.1"/>
    <property type="molecule type" value="Genomic_DNA"/>
</dbReference>
<keyword evidence="2" id="KW-0645">Protease</keyword>
<dbReference type="FunFam" id="2.60.40.2310:FF:000001">
    <property type="entry name" value="Subtilisin-like protease SBT1.5"/>
    <property type="match status" value="1"/>
</dbReference>
<comment type="similarity">
    <text evidence="1">Belongs to the peptidase S8 family.</text>
</comment>
<reference evidence="6 7" key="1">
    <citation type="submission" date="2019-12" db="EMBL/GenBank/DDBJ databases">
        <authorList>
            <person name="Scholz U."/>
            <person name="Mascher M."/>
            <person name="Fiebig A."/>
        </authorList>
    </citation>
    <scope>NUCLEOTIDE SEQUENCE</scope>
</reference>
<dbReference type="Gene3D" id="3.40.50.200">
    <property type="entry name" value="Peptidase S8/S53 domain"/>
    <property type="match status" value="1"/>
</dbReference>
<dbReference type="Pfam" id="PF17766">
    <property type="entry name" value="fn3_6"/>
    <property type="match status" value="1"/>
</dbReference>
<accession>A0A7I8J9V3</accession>
<dbReference type="PANTHER" id="PTHR10795">
    <property type="entry name" value="PROPROTEIN CONVERTASE SUBTILISIN/KEXIN"/>
    <property type="match status" value="1"/>
</dbReference>
<protein>
    <recommendedName>
        <fullName evidence="5">Subtilisin-like protease fibronectin type-III domain-containing protein</fullName>
    </recommendedName>
</protein>
<dbReference type="GO" id="GO:0004252">
    <property type="term" value="F:serine-type endopeptidase activity"/>
    <property type="evidence" value="ECO:0007669"/>
    <property type="project" value="InterPro"/>
</dbReference>
<evidence type="ECO:0000313" key="6">
    <source>
        <dbReference type="EMBL" id="CAA2627491.1"/>
    </source>
</evidence>
<evidence type="ECO:0000259" key="5">
    <source>
        <dbReference type="Pfam" id="PF17766"/>
    </source>
</evidence>
<keyword evidence="3" id="KW-0732">Signal</keyword>
<dbReference type="EMBL" id="LR743597">
    <property type="protein sequence ID" value="CAA2627491.1"/>
    <property type="molecule type" value="Genomic_DNA"/>
</dbReference>